<reference evidence="13 14" key="1">
    <citation type="submission" date="2023-09" db="EMBL/GenBank/DDBJ databases">
        <authorList>
            <person name="Rey-Velasco X."/>
        </authorList>
    </citation>
    <scope>NUCLEOTIDE SEQUENCE [LARGE SCALE GENOMIC DNA]</scope>
    <source>
        <strain evidence="13 14">F390</strain>
    </source>
</reference>
<feature type="domain" description="Fumarylacetoacetase N-terminal" evidence="12">
    <location>
        <begin position="28"/>
        <end position="124"/>
    </location>
</feature>
<evidence type="ECO:0000259" key="11">
    <source>
        <dbReference type="Pfam" id="PF01557"/>
    </source>
</evidence>
<comment type="caution">
    <text evidence="13">The sequence shown here is derived from an EMBL/GenBank/DDBJ whole genome shotgun (WGS) entry which is preliminary data.</text>
</comment>
<proteinExistence type="predicted"/>
<evidence type="ECO:0000256" key="5">
    <source>
        <dbReference type="ARBA" id="ARBA00022723"/>
    </source>
</evidence>
<evidence type="ECO:0000256" key="9">
    <source>
        <dbReference type="ARBA" id="ARBA00022878"/>
    </source>
</evidence>
<protein>
    <recommendedName>
        <fullName evidence="4">fumarylacetoacetase</fullName>
        <ecNumber evidence="4">3.7.1.2</ecNumber>
    </recommendedName>
</protein>
<dbReference type="EC" id="3.7.1.2" evidence="4"/>
<dbReference type="SUPFAM" id="SSF56529">
    <property type="entry name" value="FAH"/>
    <property type="match status" value="1"/>
</dbReference>
<evidence type="ECO:0000256" key="2">
    <source>
        <dbReference type="ARBA" id="ARBA00001946"/>
    </source>
</evidence>
<dbReference type="InterPro" id="IPR005959">
    <property type="entry name" value="Fumarylacetoacetase"/>
</dbReference>
<dbReference type="Pfam" id="PF09298">
    <property type="entry name" value="FAA_hydrolase_N"/>
    <property type="match status" value="1"/>
</dbReference>
<name>A0ABU2ZF08_9SPHN</name>
<evidence type="ECO:0000256" key="4">
    <source>
        <dbReference type="ARBA" id="ARBA00012094"/>
    </source>
</evidence>
<evidence type="ECO:0000256" key="6">
    <source>
        <dbReference type="ARBA" id="ARBA00022801"/>
    </source>
</evidence>
<evidence type="ECO:0000256" key="3">
    <source>
        <dbReference type="ARBA" id="ARBA00004782"/>
    </source>
</evidence>
<keyword evidence="5" id="KW-0479">Metal-binding</keyword>
<dbReference type="InterPro" id="IPR036663">
    <property type="entry name" value="Fumarylacetoacetase_C_sf"/>
</dbReference>
<organism evidence="13 14">
    <name type="scientific">Croceicoccus esteveae</name>
    <dbReference type="NCBI Taxonomy" id="3075597"/>
    <lineage>
        <taxon>Bacteria</taxon>
        <taxon>Pseudomonadati</taxon>
        <taxon>Pseudomonadota</taxon>
        <taxon>Alphaproteobacteria</taxon>
        <taxon>Sphingomonadales</taxon>
        <taxon>Erythrobacteraceae</taxon>
        <taxon>Croceicoccus</taxon>
    </lineage>
</organism>
<evidence type="ECO:0000256" key="10">
    <source>
        <dbReference type="ARBA" id="ARBA00023232"/>
    </source>
</evidence>
<dbReference type="Gene3D" id="3.90.850.10">
    <property type="entry name" value="Fumarylacetoacetase-like, C-terminal domain"/>
    <property type="match status" value="1"/>
</dbReference>
<comment type="cofactor">
    <cofactor evidence="1">
        <name>Ca(2+)</name>
        <dbReference type="ChEBI" id="CHEBI:29108"/>
    </cofactor>
</comment>
<dbReference type="InterPro" id="IPR015377">
    <property type="entry name" value="Fumarylacetoacetase_N"/>
</dbReference>
<keyword evidence="9" id="KW-0828">Tyrosine catabolism</keyword>
<evidence type="ECO:0000313" key="14">
    <source>
        <dbReference type="Proteomes" id="UP001259803"/>
    </source>
</evidence>
<keyword evidence="14" id="KW-1185">Reference proteome</keyword>
<accession>A0ABU2ZF08</accession>
<dbReference type="InterPro" id="IPR011234">
    <property type="entry name" value="Fumarylacetoacetase-like_C"/>
</dbReference>
<sequence>MPTIDFTHDPATRSWVESAQGHPDFPVQNLPLGMFSSHGGKPCPGIAIGDKILDLRAVAPLLPADAAALLDLVTDDTLNALLGAGEGALRTLRHGVFALLTDTAQAEEVRPHLHAAVDCTMHMPVAVGDYTDFYSGIHHALNIGKQFRPDNPLLPNYKHVPIGYHGRSSSIRVSGEDVIRPVGQQKPEQDGGEPRFGPAARLDYEMEMAIWVGKGNALGHPVPIGEASQHIAGMSILNDWSARDLQAWEYQPLGPFLAKNFHSTVSPWIVTGDALAPFRMAQPDRPAGDPKPLPYLWDDEDQQTGAFAITMEVHLHTTRMRDAGDPPVRLSKGPMSAMYWTAAQLLAHHSVNGCNLRPGDLLGTGTLSDAEDATRGSLMEISEGGKHPLALPNGETRSFLKDGDEIIMTAYGDKAGAVRIGFGACRAIVRPAPAIGK</sequence>
<evidence type="ECO:0000313" key="13">
    <source>
        <dbReference type="EMBL" id="MDT0574980.1"/>
    </source>
</evidence>
<dbReference type="Gene3D" id="2.30.30.230">
    <property type="entry name" value="Fumarylacetoacetase, N-terminal domain"/>
    <property type="match status" value="1"/>
</dbReference>
<keyword evidence="6 13" id="KW-0378">Hydrolase</keyword>
<dbReference type="Pfam" id="PF01557">
    <property type="entry name" value="FAA_hydrolase"/>
    <property type="match status" value="1"/>
</dbReference>
<comment type="pathway">
    <text evidence="3">Amino-acid degradation; L-phenylalanine degradation; acetoacetate and fumarate from L-phenylalanine: step 6/6.</text>
</comment>
<keyword evidence="10" id="KW-0585">Phenylalanine catabolism</keyword>
<feature type="domain" description="Fumarylacetoacetase-like C-terminal" evidence="11">
    <location>
        <begin position="138"/>
        <end position="427"/>
    </location>
</feature>
<dbReference type="PANTHER" id="PTHR43069:SF2">
    <property type="entry name" value="FUMARYLACETOACETASE"/>
    <property type="match status" value="1"/>
</dbReference>
<evidence type="ECO:0000256" key="8">
    <source>
        <dbReference type="ARBA" id="ARBA00022842"/>
    </source>
</evidence>
<evidence type="ECO:0000259" key="12">
    <source>
        <dbReference type="Pfam" id="PF09298"/>
    </source>
</evidence>
<evidence type="ECO:0000256" key="7">
    <source>
        <dbReference type="ARBA" id="ARBA00022837"/>
    </source>
</evidence>
<dbReference type="SUPFAM" id="SSF63433">
    <property type="entry name" value="Fumarylacetoacetate hydrolase, FAH, N-terminal domain"/>
    <property type="match status" value="1"/>
</dbReference>
<gene>
    <name evidence="13" type="primary">fahA</name>
    <name evidence="13" type="ORF">RM533_02140</name>
</gene>
<dbReference type="InterPro" id="IPR036462">
    <property type="entry name" value="Fumarylacetoacetase_N_sf"/>
</dbReference>
<dbReference type="GO" id="GO:0004334">
    <property type="term" value="F:fumarylacetoacetase activity"/>
    <property type="evidence" value="ECO:0007669"/>
    <property type="project" value="UniProtKB-EC"/>
</dbReference>
<dbReference type="EMBL" id="JAVRHS010000001">
    <property type="protein sequence ID" value="MDT0574980.1"/>
    <property type="molecule type" value="Genomic_DNA"/>
</dbReference>
<evidence type="ECO:0000256" key="1">
    <source>
        <dbReference type="ARBA" id="ARBA00001913"/>
    </source>
</evidence>
<dbReference type="RefSeq" id="WP_311339534.1">
    <property type="nucleotide sequence ID" value="NZ_JAVRHS010000001.1"/>
</dbReference>
<comment type="cofactor">
    <cofactor evidence="2">
        <name>Mg(2+)</name>
        <dbReference type="ChEBI" id="CHEBI:18420"/>
    </cofactor>
</comment>
<dbReference type="Proteomes" id="UP001259803">
    <property type="component" value="Unassembled WGS sequence"/>
</dbReference>
<dbReference type="NCBIfam" id="TIGR01266">
    <property type="entry name" value="fum_ac_acetase"/>
    <property type="match status" value="1"/>
</dbReference>
<keyword evidence="8" id="KW-0460">Magnesium</keyword>
<keyword evidence="7" id="KW-0106">Calcium</keyword>
<dbReference type="PANTHER" id="PTHR43069">
    <property type="entry name" value="FUMARYLACETOACETASE"/>
    <property type="match status" value="1"/>
</dbReference>